<evidence type="ECO:0000256" key="2">
    <source>
        <dbReference type="SAM" id="SignalP"/>
    </source>
</evidence>
<reference evidence="3 4" key="1">
    <citation type="journal article" date="2021" name="Int. J. Syst. Evol. Microbiol.">
        <title>Amazonocrinis nigriterrae gen. nov., sp. nov., Atlanticothrix silvestris gen. nov., sp. nov. and Dendronalium phyllosphericum gen. nov., sp. nov., nostocacean cyanobacteria from Brazilian environments.</title>
        <authorList>
            <person name="Alvarenga D.O."/>
            <person name="Andreote A.P.D."/>
            <person name="Branco L.H.Z."/>
            <person name="Delbaje E."/>
            <person name="Cruz R.B."/>
            <person name="Varani A.M."/>
            <person name="Fiore M.F."/>
        </authorList>
    </citation>
    <scope>NUCLEOTIDE SEQUENCE [LARGE SCALE GENOMIC DNA]</scope>
    <source>
        <strain evidence="3 4">CENA67</strain>
    </source>
</reference>
<sequence>MKRIASVAIGVLLSTAIGGGLLSESQAQAAYKQDLLTTQQDTSAKPQTNQNRRTPRPTPRPPRR</sequence>
<evidence type="ECO:0000313" key="3">
    <source>
        <dbReference type="EMBL" id="MBH8563570.1"/>
    </source>
</evidence>
<keyword evidence="2" id="KW-0732">Signal</keyword>
<protein>
    <submittedName>
        <fullName evidence="3">Uncharacterized protein</fullName>
    </submittedName>
</protein>
<organism evidence="3 4">
    <name type="scientific">Amazonocrinis nigriterrae CENA67</name>
    <dbReference type="NCBI Taxonomy" id="2794033"/>
    <lineage>
        <taxon>Bacteria</taxon>
        <taxon>Bacillati</taxon>
        <taxon>Cyanobacteriota</taxon>
        <taxon>Cyanophyceae</taxon>
        <taxon>Nostocales</taxon>
        <taxon>Nostocaceae</taxon>
        <taxon>Amazonocrinis</taxon>
        <taxon>Amazonocrinis nigriterrae</taxon>
    </lineage>
</organism>
<feature type="compositionally biased region" description="Polar residues" evidence="1">
    <location>
        <begin position="35"/>
        <end position="45"/>
    </location>
</feature>
<dbReference type="RefSeq" id="WP_198125449.1">
    <property type="nucleotide sequence ID" value="NZ_JAECZC010000027.1"/>
</dbReference>
<feature type="signal peptide" evidence="2">
    <location>
        <begin position="1"/>
        <end position="29"/>
    </location>
</feature>
<evidence type="ECO:0000256" key="1">
    <source>
        <dbReference type="SAM" id="MobiDB-lite"/>
    </source>
</evidence>
<feature type="chain" id="PRO_5035201257" evidence="2">
    <location>
        <begin position="30"/>
        <end position="64"/>
    </location>
</feature>
<comment type="caution">
    <text evidence="3">The sequence shown here is derived from an EMBL/GenBank/DDBJ whole genome shotgun (WGS) entry which is preliminary data.</text>
</comment>
<accession>A0A8J7HUG6</accession>
<proteinExistence type="predicted"/>
<feature type="region of interest" description="Disordered" evidence="1">
    <location>
        <begin position="33"/>
        <end position="64"/>
    </location>
</feature>
<dbReference type="Proteomes" id="UP000632766">
    <property type="component" value="Unassembled WGS sequence"/>
</dbReference>
<dbReference type="EMBL" id="JAECZC010000027">
    <property type="protein sequence ID" value="MBH8563570.1"/>
    <property type="molecule type" value="Genomic_DNA"/>
</dbReference>
<name>A0A8J7HUG6_9NOST</name>
<evidence type="ECO:0000313" key="4">
    <source>
        <dbReference type="Proteomes" id="UP000632766"/>
    </source>
</evidence>
<gene>
    <name evidence="3" type="ORF">I8748_15465</name>
</gene>
<dbReference type="AlphaFoldDB" id="A0A8J7HUG6"/>
<keyword evidence="4" id="KW-1185">Reference proteome</keyword>